<proteinExistence type="predicted"/>
<gene>
    <name evidence="2" type="ORF">SAMN04487950_1380</name>
</gene>
<name>A0A1I4CTT1_9EURY</name>
<accession>A0A1I4CTT1</accession>
<dbReference type="AlphaFoldDB" id="A0A1I4CTT1"/>
<dbReference type="RefSeq" id="WP_089867426.1">
    <property type="nucleotide sequence ID" value="NZ_FOTC01000001.1"/>
</dbReference>
<protein>
    <submittedName>
        <fullName evidence="2">Uncharacterized protein</fullName>
    </submittedName>
</protein>
<dbReference type="EMBL" id="FOTC01000001">
    <property type="protein sequence ID" value="SFK84173.1"/>
    <property type="molecule type" value="Genomic_DNA"/>
</dbReference>
<sequence length="158" mass="17639">MALHSRRDVLRLGSAAAATSLAGCASLPFVSRPKLTLTVLNHTEQAYRLTVDFYRTDRNERGEAHVFGREYDLAGGNGEESQTSDENIVPSRRYLVRVAARTRDGGVTSLRDHYHFYPDCDGTDEPSDRIYVEVEPRPARDPRLSFSTSGCSPDSIYL</sequence>
<feature type="region of interest" description="Disordered" evidence="1">
    <location>
        <begin position="138"/>
        <end position="158"/>
    </location>
</feature>
<organism evidence="2 3">
    <name type="scientific">Halogranum rubrum</name>
    <dbReference type="NCBI Taxonomy" id="553466"/>
    <lineage>
        <taxon>Archaea</taxon>
        <taxon>Methanobacteriati</taxon>
        <taxon>Methanobacteriota</taxon>
        <taxon>Stenosarchaea group</taxon>
        <taxon>Halobacteria</taxon>
        <taxon>Halobacteriales</taxon>
        <taxon>Haloferacaceae</taxon>
    </lineage>
</organism>
<evidence type="ECO:0000313" key="3">
    <source>
        <dbReference type="Proteomes" id="UP000199607"/>
    </source>
</evidence>
<evidence type="ECO:0000313" key="2">
    <source>
        <dbReference type="EMBL" id="SFK84173.1"/>
    </source>
</evidence>
<keyword evidence="3" id="KW-1185">Reference proteome</keyword>
<dbReference type="PROSITE" id="PS51257">
    <property type="entry name" value="PROKAR_LIPOPROTEIN"/>
    <property type="match status" value="1"/>
</dbReference>
<dbReference type="InterPro" id="IPR006311">
    <property type="entry name" value="TAT_signal"/>
</dbReference>
<dbReference type="PROSITE" id="PS51318">
    <property type="entry name" value="TAT"/>
    <property type="match status" value="1"/>
</dbReference>
<evidence type="ECO:0000256" key="1">
    <source>
        <dbReference type="SAM" id="MobiDB-lite"/>
    </source>
</evidence>
<reference evidence="3" key="1">
    <citation type="submission" date="2016-10" db="EMBL/GenBank/DDBJ databases">
        <authorList>
            <person name="Varghese N."/>
            <person name="Submissions S."/>
        </authorList>
    </citation>
    <scope>NUCLEOTIDE SEQUENCE [LARGE SCALE GENOMIC DNA]</scope>
    <source>
        <strain evidence="3">CGMCC 1.7738</strain>
    </source>
</reference>
<dbReference type="Proteomes" id="UP000199607">
    <property type="component" value="Unassembled WGS sequence"/>
</dbReference>
<dbReference type="STRING" id="553466.SAMN04487950_1380"/>